<proteinExistence type="predicted"/>
<dbReference type="AlphaFoldDB" id="A0A423TJE2"/>
<evidence type="ECO:0000256" key="1">
    <source>
        <dbReference type="ARBA" id="ARBA00004123"/>
    </source>
</evidence>
<dbReference type="GO" id="GO:0010468">
    <property type="term" value="P:regulation of gene expression"/>
    <property type="evidence" value="ECO:0007669"/>
    <property type="project" value="TreeGrafter"/>
</dbReference>
<comment type="caution">
    <text evidence="9">The sequence shown here is derived from an EMBL/GenBank/DDBJ whole genome shotgun (WGS) entry which is preliminary data.</text>
</comment>
<dbReference type="Pfam" id="PF00096">
    <property type="entry name" value="zf-C2H2"/>
    <property type="match status" value="2"/>
</dbReference>
<organism evidence="9 10">
    <name type="scientific">Penaeus vannamei</name>
    <name type="common">Whiteleg shrimp</name>
    <name type="synonym">Litopenaeus vannamei</name>
    <dbReference type="NCBI Taxonomy" id="6689"/>
    <lineage>
        <taxon>Eukaryota</taxon>
        <taxon>Metazoa</taxon>
        <taxon>Ecdysozoa</taxon>
        <taxon>Arthropoda</taxon>
        <taxon>Crustacea</taxon>
        <taxon>Multicrustacea</taxon>
        <taxon>Malacostraca</taxon>
        <taxon>Eumalacostraca</taxon>
        <taxon>Eucarida</taxon>
        <taxon>Decapoda</taxon>
        <taxon>Dendrobranchiata</taxon>
        <taxon>Penaeoidea</taxon>
        <taxon>Penaeidae</taxon>
        <taxon>Penaeus</taxon>
    </lineage>
</organism>
<dbReference type="PROSITE" id="PS00028">
    <property type="entry name" value="ZINC_FINGER_C2H2_1"/>
    <property type="match status" value="2"/>
</dbReference>
<keyword evidence="5" id="KW-0862">Zinc</keyword>
<reference evidence="9 10" key="2">
    <citation type="submission" date="2019-01" db="EMBL/GenBank/DDBJ databases">
        <title>The decoding of complex shrimp genome reveals the adaptation for benthos swimmer, frequently molting mechanism and breeding impact on genome.</title>
        <authorList>
            <person name="Sun Y."/>
            <person name="Gao Y."/>
            <person name="Yu Y."/>
        </authorList>
    </citation>
    <scope>NUCLEOTIDE SEQUENCE [LARGE SCALE GENOMIC DNA]</scope>
    <source>
        <tissue evidence="9">Muscle</tissue>
    </source>
</reference>
<keyword evidence="4 7" id="KW-0863">Zinc-finger</keyword>
<evidence type="ECO:0000256" key="7">
    <source>
        <dbReference type="PROSITE-ProRule" id="PRU00042"/>
    </source>
</evidence>
<reference evidence="9 10" key="1">
    <citation type="submission" date="2018-04" db="EMBL/GenBank/DDBJ databases">
        <authorList>
            <person name="Zhang X."/>
            <person name="Yuan J."/>
            <person name="Li F."/>
            <person name="Xiang J."/>
        </authorList>
    </citation>
    <scope>NUCLEOTIDE SEQUENCE [LARGE SCALE GENOMIC DNA]</scope>
    <source>
        <tissue evidence="9">Muscle</tissue>
    </source>
</reference>
<dbReference type="InterPro" id="IPR036236">
    <property type="entry name" value="Znf_C2H2_sf"/>
</dbReference>
<dbReference type="GO" id="GO:0005634">
    <property type="term" value="C:nucleus"/>
    <property type="evidence" value="ECO:0007669"/>
    <property type="project" value="UniProtKB-SubCell"/>
</dbReference>
<dbReference type="SUPFAM" id="SSF57667">
    <property type="entry name" value="beta-beta-alpha zinc fingers"/>
    <property type="match status" value="1"/>
</dbReference>
<dbReference type="SMART" id="SM00355">
    <property type="entry name" value="ZnF_C2H2"/>
    <property type="match status" value="2"/>
</dbReference>
<keyword evidence="3" id="KW-0677">Repeat</keyword>
<evidence type="ECO:0000313" key="10">
    <source>
        <dbReference type="Proteomes" id="UP000283509"/>
    </source>
</evidence>
<evidence type="ECO:0000313" key="9">
    <source>
        <dbReference type="EMBL" id="ROT76553.1"/>
    </source>
</evidence>
<evidence type="ECO:0000256" key="5">
    <source>
        <dbReference type="ARBA" id="ARBA00022833"/>
    </source>
</evidence>
<dbReference type="OrthoDB" id="4748970at2759"/>
<gene>
    <name evidence="9" type="ORF">C7M84_004857</name>
</gene>
<dbReference type="Gene3D" id="3.30.160.60">
    <property type="entry name" value="Classic Zinc Finger"/>
    <property type="match status" value="2"/>
</dbReference>
<protein>
    <recommendedName>
        <fullName evidence="8">C2H2-type domain-containing protein</fullName>
    </recommendedName>
</protein>
<evidence type="ECO:0000259" key="8">
    <source>
        <dbReference type="PROSITE" id="PS50157"/>
    </source>
</evidence>
<dbReference type="InterPro" id="IPR013087">
    <property type="entry name" value="Znf_C2H2_type"/>
</dbReference>
<dbReference type="InterPro" id="IPR050331">
    <property type="entry name" value="Zinc_finger"/>
</dbReference>
<evidence type="ECO:0000256" key="6">
    <source>
        <dbReference type="ARBA" id="ARBA00023242"/>
    </source>
</evidence>
<dbReference type="EMBL" id="QCYY01001645">
    <property type="protein sequence ID" value="ROT76553.1"/>
    <property type="molecule type" value="Genomic_DNA"/>
</dbReference>
<dbReference type="PROSITE" id="PS50157">
    <property type="entry name" value="ZINC_FINGER_C2H2_2"/>
    <property type="match status" value="2"/>
</dbReference>
<sequence length="271" mass="30078">MLDFFDLLDIDVSKPLFRSGDPCPQEQMREDISEFLIDFSSFQLFVSELCSEKLKSEVSDAYLKTSDLEVEDVSSVSDISLLGLGSSDVQQQWPSYPQPIHSEQPPQFHHPAPEVPVSPPGVPQYYPSPALNSYAPAAAPMQQNIEIKIPQFASEAPQPSPHLPHQYAANYYVVALPPPPNAGQIPFSGAQTGVYWQAMAPAPPSRNRRKPRVCSVCNKTCKNPYELKLHMNSHTGAKPYVCKVCGAAYSHYSSLSTHRRDKGHVKRALEN</sequence>
<dbReference type="GO" id="GO:0008270">
    <property type="term" value="F:zinc ion binding"/>
    <property type="evidence" value="ECO:0007669"/>
    <property type="project" value="UniProtKB-KW"/>
</dbReference>
<name>A0A423TJE2_PENVA</name>
<keyword evidence="2" id="KW-0479">Metal-binding</keyword>
<keyword evidence="10" id="KW-1185">Reference proteome</keyword>
<keyword evidence="6" id="KW-0539">Nucleus</keyword>
<accession>A0A423TJE2</accession>
<dbReference type="Proteomes" id="UP000283509">
    <property type="component" value="Unassembled WGS sequence"/>
</dbReference>
<comment type="subcellular location">
    <subcellularLocation>
        <location evidence="1">Nucleus</location>
    </subcellularLocation>
</comment>
<feature type="domain" description="C2H2-type" evidence="8">
    <location>
        <begin position="212"/>
        <end position="239"/>
    </location>
</feature>
<dbReference type="PANTHER" id="PTHR16515:SF49">
    <property type="entry name" value="GASTRULA ZINC FINGER PROTEIN XLCGF49.1-LIKE-RELATED"/>
    <property type="match status" value="1"/>
</dbReference>
<evidence type="ECO:0000256" key="2">
    <source>
        <dbReference type="ARBA" id="ARBA00022723"/>
    </source>
</evidence>
<evidence type="ECO:0000256" key="3">
    <source>
        <dbReference type="ARBA" id="ARBA00022737"/>
    </source>
</evidence>
<evidence type="ECO:0000256" key="4">
    <source>
        <dbReference type="ARBA" id="ARBA00022771"/>
    </source>
</evidence>
<feature type="domain" description="C2H2-type" evidence="8">
    <location>
        <begin position="240"/>
        <end position="269"/>
    </location>
</feature>
<dbReference type="FunFam" id="3.30.160.60:FF:000710">
    <property type="entry name" value="Zinc finger protein 768"/>
    <property type="match status" value="1"/>
</dbReference>
<dbReference type="PANTHER" id="PTHR16515">
    <property type="entry name" value="PR DOMAIN ZINC FINGER PROTEIN"/>
    <property type="match status" value="1"/>
</dbReference>